<name>A0A8T0FFW0_ARGBR</name>
<evidence type="ECO:0000313" key="2">
    <source>
        <dbReference type="Proteomes" id="UP000807504"/>
    </source>
</evidence>
<accession>A0A8T0FFW0</accession>
<reference evidence="1" key="1">
    <citation type="journal article" date="2020" name="bioRxiv">
        <title>Chromosome-level reference genome of the European wasp spider Argiope bruennichi: a resource for studies on range expansion and evolutionary adaptation.</title>
        <authorList>
            <person name="Sheffer M.M."/>
            <person name="Hoppe A."/>
            <person name="Krehenwinkel H."/>
            <person name="Uhl G."/>
            <person name="Kuss A.W."/>
            <person name="Jensen L."/>
            <person name="Jensen C."/>
            <person name="Gillespie R.G."/>
            <person name="Hoff K.J."/>
            <person name="Prost S."/>
        </authorList>
    </citation>
    <scope>NUCLEOTIDE SEQUENCE</scope>
</reference>
<evidence type="ECO:0000313" key="1">
    <source>
        <dbReference type="EMBL" id="KAF8789108.1"/>
    </source>
</evidence>
<dbReference type="Proteomes" id="UP000807504">
    <property type="component" value="Unassembled WGS sequence"/>
</dbReference>
<evidence type="ECO:0008006" key="3">
    <source>
        <dbReference type="Google" id="ProtNLM"/>
    </source>
</evidence>
<proteinExistence type="predicted"/>
<protein>
    <recommendedName>
        <fullName evidence="3">DUF4817 domain-containing protein</fullName>
    </recommendedName>
</protein>
<dbReference type="EMBL" id="JABXBU010000012">
    <property type="protein sequence ID" value="KAF8789108.1"/>
    <property type="molecule type" value="Genomic_DNA"/>
</dbReference>
<comment type="caution">
    <text evidence="1">The sequence shown here is derived from an EMBL/GenBank/DDBJ whole genome shotgun (WGS) entry which is preliminary data.</text>
</comment>
<reference evidence="1" key="2">
    <citation type="submission" date="2020-06" db="EMBL/GenBank/DDBJ databases">
        <authorList>
            <person name="Sheffer M."/>
        </authorList>
    </citation>
    <scope>NUCLEOTIDE SEQUENCE</scope>
</reference>
<keyword evidence="2" id="KW-1185">Reference proteome</keyword>
<organism evidence="1 2">
    <name type="scientific">Argiope bruennichi</name>
    <name type="common">Wasp spider</name>
    <name type="synonym">Aranea bruennichi</name>
    <dbReference type="NCBI Taxonomy" id="94029"/>
    <lineage>
        <taxon>Eukaryota</taxon>
        <taxon>Metazoa</taxon>
        <taxon>Ecdysozoa</taxon>
        <taxon>Arthropoda</taxon>
        <taxon>Chelicerata</taxon>
        <taxon>Arachnida</taxon>
        <taxon>Araneae</taxon>
        <taxon>Araneomorphae</taxon>
        <taxon>Entelegynae</taxon>
        <taxon>Araneoidea</taxon>
        <taxon>Araneidae</taxon>
        <taxon>Argiope</taxon>
    </lineage>
</organism>
<gene>
    <name evidence="1" type="ORF">HNY73_007078</name>
</gene>
<sequence length="119" mass="13502">MVLKRRIHQLVEIESIEMLFLEEKVVLVKLFYKDAESSSVASQAYRSMKDMRDGKGLMTCSTLTKMMQKFEATGSLASCARSGRPTALLSRQSNRVCNRCQPFLHTRNAGLEKLRRGLS</sequence>
<dbReference type="AlphaFoldDB" id="A0A8T0FFW0"/>